<feature type="transmembrane region" description="Helical" evidence="7">
    <location>
        <begin position="490"/>
        <end position="511"/>
    </location>
</feature>
<feature type="transmembrane region" description="Helical" evidence="7">
    <location>
        <begin position="68"/>
        <end position="86"/>
    </location>
</feature>
<dbReference type="RefSeq" id="WP_013632119.1">
    <property type="nucleotide sequence ID" value="NC_015177.1"/>
</dbReference>
<feature type="transmembrane region" description="Helical" evidence="7">
    <location>
        <begin position="142"/>
        <end position="162"/>
    </location>
</feature>
<evidence type="ECO:0000313" key="10">
    <source>
        <dbReference type="EMBL" id="ADY51620.1"/>
    </source>
</evidence>
<dbReference type="AlphaFoldDB" id="F0SBH4"/>
<keyword evidence="11" id="KW-1185">Reference proteome</keyword>
<keyword evidence="3 7" id="KW-0812">Transmembrane</keyword>
<feature type="transmembrane region" description="Helical" evidence="7">
    <location>
        <begin position="451"/>
        <end position="470"/>
    </location>
</feature>
<dbReference type="STRING" id="762903.Pedsa_1049"/>
<dbReference type="Pfam" id="PF12805">
    <property type="entry name" value="FUSC-like"/>
    <property type="match status" value="1"/>
</dbReference>
<keyword evidence="5 7" id="KW-0472">Membrane</keyword>
<feature type="transmembrane region" description="Helical" evidence="7">
    <location>
        <begin position="117"/>
        <end position="136"/>
    </location>
</feature>
<reference evidence="10 11" key="1">
    <citation type="journal article" date="2011" name="Stand. Genomic Sci.">
        <title>Complete genome sequence of the gliding, heparinolytic Pedobacter saltans type strain (113).</title>
        <authorList>
            <person name="Liolios K."/>
            <person name="Sikorski J."/>
            <person name="Lu M."/>
            <person name="Nolan M."/>
            <person name="Lapidus A."/>
            <person name="Lucas S."/>
            <person name="Hammon N."/>
            <person name="Deshpande S."/>
            <person name="Cheng J.F."/>
            <person name="Tapia R."/>
            <person name="Han C."/>
            <person name="Goodwin L."/>
            <person name="Pitluck S."/>
            <person name="Huntemann M."/>
            <person name="Ivanova N."/>
            <person name="Pagani I."/>
            <person name="Mavromatis K."/>
            <person name="Ovchinikova G."/>
            <person name="Pati A."/>
            <person name="Chen A."/>
            <person name="Palaniappan K."/>
            <person name="Land M."/>
            <person name="Hauser L."/>
            <person name="Brambilla E.M."/>
            <person name="Kotsyurbenko O."/>
            <person name="Rohde M."/>
            <person name="Tindall B.J."/>
            <person name="Abt B."/>
            <person name="Goker M."/>
            <person name="Detter J.C."/>
            <person name="Woyke T."/>
            <person name="Bristow J."/>
            <person name="Eisen J.A."/>
            <person name="Markowitz V."/>
            <person name="Hugenholtz P."/>
            <person name="Klenk H.P."/>
            <person name="Kyrpides N.C."/>
        </authorList>
    </citation>
    <scope>NUCLEOTIDE SEQUENCE [LARGE SCALE GENOMIC DNA]</scope>
    <source>
        <strain evidence="11">ATCC 51119 / DSM 12145 / JCM 21818 / LMG 10337 / NBRC 100064 / NCIMB 13643</strain>
    </source>
</reference>
<gene>
    <name evidence="10" type="ordered locus">Pedsa_1049</name>
</gene>
<dbReference type="InterPro" id="IPR032692">
    <property type="entry name" value="YccS_N"/>
</dbReference>
<dbReference type="OrthoDB" id="8670769at2"/>
<comment type="subcellular location">
    <subcellularLocation>
        <location evidence="1">Cell membrane</location>
        <topology evidence="1">Multi-pass membrane protein</topology>
    </subcellularLocation>
</comment>
<accession>F0SBH4</accession>
<dbReference type="Proteomes" id="UP000000310">
    <property type="component" value="Chromosome"/>
</dbReference>
<feature type="domain" description="Integral membrane bound transporter" evidence="9">
    <location>
        <begin position="412"/>
        <end position="535"/>
    </location>
</feature>
<evidence type="ECO:0000313" key="11">
    <source>
        <dbReference type="Proteomes" id="UP000000310"/>
    </source>
</evidence>
<proteinExistence type="inferred from homology"/>
<dbReference type="KEGG" id="psn:Pedsa_1049"/>
<dbReference type="PANTHER" id="PTHR30509:SF8">
    <property type="entry name" value="INNER MEMBRANE PROTEIN YCCS"/>
    <property type="match status" value="1"/>
</dbReference>
<dbReference type="PANTHER" id="PTHR30509">
    <property type="entry name" value="P-HYDROXYBENZOIC ACID EFFLUX PUMP SUBUNIT-RELATED"/>
    <property type="match status" value="1"/>
</dbReference>
<organism evidence="10 11">
    <name type="scientific">Pseudopedobacter saltans (strain ATCC 51119 / DSM 12145 / JCM 21818 / CCUG 39354 / LMG 10337 / NBRC 100064 / NCIMB 13643)</name>
    <name type="common">Pedobacter saltans</name>
    <dbReference type="NCBI Taxonomy" id="762903"/>
    <lineage>
        <taxon>Bacteria</taxon>
        <taxon>Pseudomonadati</taxon>
        <taxon>Bacteroidota</taxon>
        <taxon>Sphingobacteriia</taxon>
        <taxon>Sphingobacteriales</taxon>
        <taxon>Sphingobacteriaceae</taxon>
        <taxon>Pseudopedobacter</taxon>
    </lineage>
</organism>
<feature type="transmembrane region" description="Helical" evidence="7">
    <location>
        <begin position="392"/>
        <end position="411"/>
    </location>
</feature>
<dbReference type="EMBL" id="CP002545">
    <property type="protein sequence ID" value="ADY51620.1"/>
    <property type="molecule type" value="Genomic_DNA"/>
</dbReference>
<reference evidence="11" key="2">
    <citation type="submission" date="2011-02" db="EMBL/GenBank/DDBJ databases">
        <title>The complete genome of Pedobacter saltans DSM 12145.</title>
        <authorList>
            <consortium name="US DOE Joint Genome Institute (JGI-PGF)"/>
            <person name="Lucas S."/>
            <person name="Copeland A."/>
            <person name="Lapidus A."/>
            <person name="Bruce D."/>
            <person name="Goodwin L."/>
            <person name="Pitluck S."/>
            <person name="Kyrpides N."/>
            <person name="Mavromatis K."/>
            <person name="Pagani I."/>
            <person name="Ivanova N."/>
            <person name="Ovchinnikova G."/>
            <person name="Lu M."/>
            <person name="Detter J.C."/>
            <person name="Han C."/>
            <person name="Land M."/>
            <person name="Hauser L."/>
            <person name="Markowitz V."/>
            <person name="Cheng J.-F."/>
            <person name="Hugenholtz P."/>
            <person name="Woyke T."/>
            <person name="Wu D."/>
            <person name="Tindall B."/>
            <person name="Pomrenke H.G."/>
            <person name="Brambilla E."/>
            <person name="Klenk H.-P."/>
            <person name="Eisen J.A."/>
        </authorList>
    </citation>
    <scope>NUCLEOTIDE SEQUENCE [LARGE SCALE GENOMIC DNA]</scope>
    <source>
        <strain evidence="11">ATCC 51119 / DSM 12145 / JCM 21818 / LMG 10337 / NBRC 100064 / NCIMB 13643</strain>
    </source>
</reference>
<comment type="similarity">
    <text evidence="6">Belongs to the YccS/YhfK family.</text>
</comment>
<name>F0SBH4_PSESL</name>
<evidence type="ECO:0000256" key="3">
    <source>
        <dbReference type="ARBA" id="ARBA00022692"/>
    </source>
</evidence>
<evidence type="ECO:0000256" key="5">
    <source>
        <dbReference type="ARBA" id="ARBA00023136"/>
    </source>
</evidence>
<evidence type="ECO:0000256" key="1">
    <source>
        <dbReference type="ARBA" id="ARBA00004651"/>
    </source>
</evidence>
<evidence type="ECO:0000256" key="6">
    <source>
        <dbReference type="ARBA" id="ARBA00043993"/>
    </source>
</evidence>
<protein>
    <submittedName>
        <fullName evidence="10">Uncharacterized protein</fullName>
    </submittedName>
</protein>
<evidence type="ECO:0000259" key="9">
    <source>
        <dbReference type="Pfam" id="PF13515"/>
    </source>
</evidence>
<dbReference type="GO" id="GO:0005886">
    <property type="term" value="C:plasma membrane"/>
    <property type="evidence" value="ECO:0007669"/>
    <property type="project" value="UniProtKB-SubCell"/>
</dbReference>
<keyword evidence="2" id="KW-1003">Cell membrane</keyword>
<evidence type="ECO:0000256" key="4">
    <source>
        <dbReference type="ARBA" id="ARBA00022989"/>
    </source>
</evidence>
<feature type="domain" description="Integral membrane protein YccS N-terminal" evidence="8">
    <location>
        <begin position="74"/>
        <end position="342"/>
    </location>
</feature>
<keyword evidence="4 7" id="KW-1133">Transmembrane helix</keyword>
<feature type="transmembrane region" description="Helical" evidence="7">
    <location>
        <begin position="523"/>
        <end position="541"/>
    </location>
</feature>
<dbReference type="InterPro" id="IPR049453">
    <property type="entry name" value="Memb_transporter_dom"/>
</dbReference>
<evidence type="ECO:0000256" key="2">
    <source>
        <dbReference type="ARBA" id="ARBA00022475"/>
    </source>
</evidence>
<dbReference type="eggNOG" id="COG1289">
    <property type="taxonomic scope" value="Bacteria"/>
</dbReference>
<dbReference type="Pfam" id="PF13515">
    <property type="entry name" value="FUSC_2"/>
    <property type="match status" value="1"/>
</dbReference>
<feature type="transmembrane region" description="Helical" evidence="7">
    <location>
        <begin position="92"/>
        <end position="110"/>
    </location>
</feature>
<evidence type="ECO:0000256" key="7">
    <source>
        <dbReference type="SAM" id="Phobius"/>
    </source>
</evidence>
<sequence>MLKPLDDFRDFLYTQYFSDGIKITIGVLLPSLVFFQLGHVEIGMTLSIGAVCSSVVDTPGPWTHRRNAMLITNLLVCFIAFLTSLINTNLYITALEVLIFGFIFSMFAVYGVRASSVGSSALLIMIFNLAPQHTSLSYLEHALLLIAGGIWYFLLSMVFFAIRPHRYAQQTLGECVTEIGKYMRLRANLYDNNFDIDETFKQLVDKQVIVNNLQDNVREILFKTRELVKDSTPMGRMLIVVFADMVDLFEQTMASHNDYEIIRKRYKDDNILNDFSFLIKRMSLEIEYIGSCLIHSTVPKKHIVTAEDLDQLIRKVNLLEQKGVQVLLLKKIFINIRHIHNRLDVIYSYFTEKDLKNHSAFSSDYEKFVNRQNFEFKLFKNNLNLESGHFRYALRFSIVAFIGYIIGQSLPDLVGSKVPLGNHGYWVVLTIMVILKPGFSVTKTRNYQRVVGTIIGGITGGLILYLIPNQDVRFIIMVFFMVICYSTQRVYYFISVVTMTPFILIMFSFLSTSSSQNIILERVIDTLIGSVIAIASSYILFPSWESFQIKKYMADMLKANSEYLDIIYRRLAGENISVTNYKLARKSVYVNTANLAAAFQRMLSEPKNKQSKGTEVHKFVVLSHVLSSYLANLSIAIDETDRIVFTSDQKKLLNKASYYLKRSYSIISDEEIVKSDDSAIKPLSIDIEKTNDGLIAEQLELITKVSSELYKVVEQHR</sequence>
<dbReference type="HOGENOM" id="CLU_013315_0_1_10"/>
<evidence type="ECO:0000259" key="8">
    <source>
        <dbReference type="Pfam" id="PF12805"/>
    </source>
</evidence>